<dbReference type="InterPro" id="IPR023574">
    <property type="entry name" value="Ribosomal_uL4_dom_sf"/>
</dbReference>
<dbReference type="SUPFAM" id="SSF52166">
    <property type="entry name" value="Ribosomal protein L4"/>
    <property type="match status" value="1"/>
</dbReference>
<dbReference type="Proteomes" id="UP001213000">
    <property type="component" value="Unassembled WGS sequence"/>
</dbReference>
<evidence type="ECO:0000313" key="5">
    <source>
        <dbReference type="Proteomes" id="UP001213000"/>
    </source>
</evidence>
<keyword evidence="5" id="KW-1185">Reference proteome</keyword>
<keyword evidence="3" id="KW-0687">Ribonucleoprotein</keyword>
<dbReference type="AlphaFoldDB" id="A0AAD5YNI6"/>
<evidence type="ECO:0000256" key="3">
    <source>
        <dbReference type="ARBA" id="ARBA00023274"/>
    </source>
</evidence>
<protein>
    <submittedName>
        <fullName evidence="4">Uncharacterized protein</fullName>
    </submittedName>
</protein>
<sequence>MVELEPRLDLHHAVMDHADHWDHPCQLWMRAVDESLDQVDHLGTLSMKLGVPMIPWNQINNNCRDLVFCIPPTISMCSSSDKASSSPPLPTVLTAPSGSMLSSRFTSIAKSRSNGQAVPQIPRVDGGGTHHFDESKTKEAVTLLKSLEAYAAVVKVSNSCKLCAGKGKPRNCRHHQHCGPLVVYNKDKGIMKAFRNIVVLRLSTSRDSTSSRSGGHLGCFVIWTEGAFSALSSVFSTLDQVSAQKKDYILLATKITNPDVTGLINSNEIQSEHLEKKDAKKPKAPKAARKEFLGNLFAP</sequence>
<name>A0AAD5YNI6_9AGAR</name>
<accession>A0AAD5YNI6</accession>
<evidence type="ECO:0000313" key="4">
    <source>
        <dbReference type="EMBL" id="KAJ3556767.1"/>
    </source>
</evidence>
<evidence type="ECO:0000256" key="2">
    <source>
        <dbReference type="ARBA" id="ARBA00022980"/>
    </source>
</evidence>
<gene>
    <name evidence="4" type="ORF">NP233_g11905</name>
</gene>
<dbReference type="GO" id="GO:0006412">
    <property type="term" value="P:translation"/>
    <property type="evidence" value="ECO:0007669"/>
    <property type="project" value="InterPro"/>
</dbReference>
<dbReference type="PANTHER" id="PTHR19431">
    <property type="entry name" value="60S RIBOSOMAL PROTEIN L4"/>
    <property type="match status" value="1"/>
</dbReference>
<keyword evidence="2" id="KW-0689">Ribosomal protein</keyword>
<dbReference type="Gene3D" id="3.40.1370.10">
    <property type="match status" value="1"/>
</dbReference>
<proteinExistence type="inferred from homology"/>
<dbReference type="GO" id="GO:0005840">
    <property type="term" value="C:ribosome"/>
    <property type="evidence" value="ECO:0007669"/>
    <property type="project" value="UniProtKB-KW"/>
</dbReference>
<dbReference type="GO" id="GO:0003735">
    <property type="term" value="F:structural constituent of ribosome"/>
    <property type="evidence" value="ECO:0007669"/>
    <property type="project" value="InterPro"/>
</dbReference>
<comment type="caution">
    <text evidence="4">The sequence shown here is derived from an EMBL/GenBank/DDBJ whole genome shotgun (WGS) entry which is preliminary data.</text>
</comment>
<comment type="similarity">
    <text evidence="1">Belongs to the universal ribosomal protein uL4 family.</text>
</comment>
<reference evidence="4" key="1">
    <citation type="submission" date="2022-07" db="EMBL/GenBank/DDBJ databases">
        <title>Genome Sequence of Leucocoprinus birnbaumii.</title>
        <authorList>
            <person name="Buettner E."/>
        </authorList>
    </citation>
    <scope>NUCLEOTIDE SEQUENCE</scope>
    <source>
        <strain evidence="4">VT141</strain>
    </source>
</reference>
<dbReference type="EMBL" id="JANIEX010001547">
    <property type="protein sequence ID" value="KAJ3556767.1"/>
    <property type="molecule type" value="Genomic_DNA"/>
</dbReference>
<dbReference type="InterPro" id="IPR045240">
    <property type="entry name" value="Ribosomal_uL4_euk/arch"/>
</dbReference>
<organism evidence="4 5">
    <name type="scientific">Leucocoprinus birnbaumii</name>
    <dbReference type="NCBI Taxonomy" id="56174"/>
    <lineage>
        <taxon>Eukaryota</taxon>
        <taxon>Fungi</taxon>
        <taxon>Dikarya</taxon>
        <taxon>Basidiomycota</taxon>
        <taxon>Agaricomycotina</taxon>
        <taxon>Agaricomycetes</taxon>
        <taxon>Agaricomycetidae</taxon>
        <taxon>Agaricales</taxon>
        <taxon>Agaricineae</taxon>
        <taxon>Agaricaceae</taxon>
        <taxon>Leucocoprinus</taxon>
    </lineage>
</organism>
<dbReference type="GO" id="GO:1990904">
    <property type="term" value="C:ribonucleoprotein complex"/>
    <property type="evidence" value="ECO:0007669"/>
    <property type="project" value="UniProtKB-KW"/>
</dbReference>
<evidence type="ECO:0000256" key="1">
    <source>
        <dbReference type="ARBA" id="ARBA00010528"/>
    </source>
</evidence>